<evidence type="ECO:0000313" key="9">
    <source>
        <dbReference type="Proteomes" id="UP000603434"/>
    </source>
</evidence>
<dbReference type="SUPFAM" id="SSF102712">
    <property type="entry name" value="JAB1/MPN domain"/>
    <property type="match status" value="1"/>
</dbReference>
<dbReference type="PROSITE" id="PS01302">
    <property type="entry name" value="UPF0758"/>
    <property type="match status" value="1"/>
</dbReference>
<organism evidence="8 9">
    <name type="scientific">Candidatus Desulfatibia profunda</name>
    <dbReference type="NCBI Taxonomy" id="2841695"/>
    <lineage>
        <taxon>Bacteria</taxon>
        <taxon>Pseudomonadati</taxon>
        <taxon>Thermodesulfobacteriota</taxon>
        <taxon>Desulfobacteria</taxon>
        <taxon>Desulfobacterales</taxon>
        <taxon>Desulfobacterales incertae sedis</taxon>
        <taxon>Candidatus Desulfatibia</taxon>
    </lineage>
</organism>
<dbReference type="Pfam" id="PF20582">
    <property type="entry name" value="UPF0758_N"/>
    <property type="match status" value="1"/>
</dbReference>
<accession>A0A8J6TP63</accession>
<evidence type="ECO:0000256" key="3">
    <source>
        <dbReference type="ARBA" id="ARBA00022801"/>
    </source>
</evidence>
<evidence type="ECO:0000259" key="7">
    <source>
        <dbReference type="PROSITE" id="PS50249"/>
    </source>
</evidence>
<evidence type="ECO:0000256" key="4">
    <source>
        <dbReference type="ARBA" id="ARBA00022833"/>
    </source>
</evidence>
<evidence type="ECO:0000256" key="2">
    <source>
        <dbReference type="ARBA" id="ARBA00022723"/>
    </source>
</evidence>
<dbReference type="PANTHER" id="PTHR30471">
    <property type="entry name" value="DNA REPAIR PROTEIN RADC"/>
    <property type="match status" value="1"/>
</dbReference>
<comment type="similarity">
    <text evidence="6">Belongs to the UPF0758 family.</text>
</comment>
<keyword evidence="1" id="KW-0645">Protease</keyword>
<dbReference type="InterPro" id="IPR037518">
    <property type="entry name" value="MPN"/>
</dbReference>
<dbReference type="Proteomes" id="UP000603434">
    <property type="component" value="Unassembled WGS sequence"/>
</dbReference>
<dbReference type="PANTHER" id="PTHR30471:SF3">
    <property type="entry name" value="UPF0758 PROTEIN YEES-RELATED"/>
    <property type="match status" value="1"/>
</dbReference>
<proteinExistence type="inferred from homology"/>
<dbReference type="GO" id="GO:0006508">
    <property type="term" value="P:proteolysis"/>
    <property type="evidence" value="ECO:0007669"/>
    <property type="project" value="UniProtKB-KW"/>
</dbReference>
<dbReference type="NCBIfam" id="NF000642">
    <property type="entry name" value="PRK00024.1"/>
    <property type="match status" value="1"/>
</dbReference>
<name>A0A8J6TP63_9BACT</name>
<keyword evidence="4" id="KW-0862">Zinc</keyword>
<dbReference type="GO" id="GO:0008237">
    <property type="term" value="F:metallopeptidase activity"/>
    <property type="evidence" value="ECO:0007669"/>
    <property type="project" value="UniProtKB-KW"/>
</dbReference>
<evidence type="ECO:0000313" key="8">
    <source>
        <dbReference type="EMBL" id="MBC8363278.1"/>
    </source>
</evidence>
<evidence type="ECO:0000256" key="1">
    <source>
        <dbReference type="ARBA" id="ARBA00022670"/>
    </source>
</evidence>
<dbReference type="Gene3D" id="1.10.150.20">
    <property type="entry name" value="5' to 3' exonuclease, C-terminal subdomain"/>
    <property type="match status" value="1"/>
</dbReference>
<dbReference type="InterPro" id="IPR025657">
    <property type="entry name" value="RadC_JAB"/>
</dbReference>
<evidence type="ECO:0000256" key="6">
    <source>
        <dbReference type="RuleBase" id="RU003797"/>
    </source>
</evidence>
<sequence>MSGSKKHKGEGHRQRLREKFLASGLSGFHDYEVIELLLTLATPQKDCKTAAKAALQRFKTLPGVLEASTKELCEVKGIGPKNLLGIKLIKAVGDRYLKQKLIEKDPLNNSKELFDYLYHSIRDKNRECFNVIFLDAKNRVISTETLFEGTLTASSVYPREIVIAALNRNAAALIFAHNHPSGDPQPSPEDVAITHRLVFACRVVGITVHEHLIIGKNRYFSFADQGYIARMNHEYEMQNKNA</sequence>
<dbReference type="Pfam" id="PF04002">
    <property type="entry name" value="RadC"/>
    <property type="match status" value="1"/>
</dbReference>
<keyword evidence="5" id="KW-0482">Metalloprotease</keyword>
<dbReference type="InterPro" id="IPR010994">
    <property type="entry name" value="RuvA_2-like"/>
</dbReference>
<dbReference type="CDD" id="cd08071">
    <property type="entry name" value="MPN_DUF2466"/>
    <property type="match status" value="1"/>
</dbReference>
<dbReference type="SUPFAM" id="SSF47781">
    <property type="entry name" value="RuvA domain 2-like"/>
    <property type="match status" value="1"/>
</dbReference>
<dbReference type="InterPro" id="IPR001405">
    <property type="entry name" value="UPF0758"/>
</dbReference>
<keyword evidence="3" id="KW-0378">Hydrolase</keyword>
<dbReference type="Gene3D" id="3.40.140.10">
    <property type="entry name" value="Cytidine Deaminase, domain 2"/>
    <property type="match status" value="1"/>
</dbReference>
<feature type="domain" description="MPN" evidence="7">
    <location>
        <begin position="106"/>
        <end position="228"/>
    </location>
</feature>
<evidence type="ECO:0000256" key="5">
    <source>
        <dbReference type="ARBA" id="ARBA00023049"/>
    </source>
</evidence>
<reference evidence="8 9" key="1">
    <citation type="submission" date="2020-08" db="EMBL/GenBank/DDBJ databases">
        <title>Bridging the membrane lipid divide: bacteria of the FCB group superphylum have the potential to synthesize archaeal ether lipids.</title>
        <authorList>
            <person name="Villanueva L."/>
            <person name="Von Meijenfeldt F.A.B."/>
            <person name="Westbye A.B."/>
            <person name="Yadav S."/>
            <person name="Hopmans E.C."/>
            <person name="Dutilh B.E."/>
            <person name="Sinninghe Damste J.S."/>
        </authorList>
    </citation>
    <scope>NUCLEOTIDE SEQUENCE [LARGE SCALE GENOMIC DNA]</scope>
    <source>
        <strain evidence="8">NIOZ-UU30</strain>
    </source>
</reference>
<dbReference type="InterPro" id="IPR020891">
    <property type="entry name" value="UPF0758_CS"/>
</dbReference>
<dbReference type="NCBIfam" id="TIGR00608">
    <property type="entry name" value="radc"/>
    <property type="match status" value="1"/>
</dbReference>
<comment type="caution">
    <text evidence="8">The sequence shown here is derived from an EMBL/GenBank/DDBJ whole genome shotgun (WGS) entry which is preliminary data.</text>
</comment>
<dbReference type="PROSITE" id="PS50249">
    <property type="entry name" value="MPN"/>
    <property type="match status" value="1"/>
</dbReference>
<dbReference type="EMBL" id="JACNJH010000283">
    <property type="protein sequence ID" value="MBC8363278.1"/>
    <property type="molecule type" value="Genomic_DNA"/>
</dbReference>
<dbReference type="AlphaFoldDB" id="A0A8J6TP63"/>
<dbReference type="GO" id="GO:0046872">
    <property type="term" value="F:metal ion binding"/>
    <property type="evidence" value="ECO:0007669"/>
    <property type="project" value="UniProtKB-KW"/>
</dbReference>
<gene>
    <name evidence="8" type="primary">radC</name>
    <name evidence="8" type="ORF">H8E23_18000</name>
</gene>
<keyword evidence="2" id="KW-0479">Metal-binding</keyword>
<dbReference type="InterPro" id="IPR046778">
    <property type="entry name" value="UPF0758_N"/>
</dbReference>
<protein>
    <submittedName>
        <fullName evidence="8">DNA repair protein RadC</fullName>
    </submittedName>
</protein>